<organism evidence="1 2">
    <name type="scientific">Hypocrea atroviridis (strain ATCC 20476 / IMI 206040)</name>
    <name type="common">Trichoderma atroviride</name>
    <dbReference type="NCBI Taxonomy" id="452589"/>
    <lineage>
        <taxon>Eukaryota</taxon>
        <taxon>Fungi</taxon>
        <taxon>Dikarya</taxon>
        <taxon>Ascomycota</taxon>
        <taxon>Pezizomycotina</taxon>
        <taxon>Sordariomycetes</taxon>
        <taxon>Hypocreomycetidae</taxon>
        <taxon>Hypocreales</taxon>
        <taxon>Hypocreaceae</taxon>
        <taxon>Trichoderma</taxon>
    </lineage>
</organism>
<dbReference type="AlphaFoldDB" id="G9NLI2"/>
<evidence type="ECO:0000313" key="1">
    <source>
        <dbReference type="EMBL" id="EHK48744.1"/>
    </source>
</evidence>
<dbReference type="OMA" id="LGQARIM"/>
<accession>G9NLI2</accession>
<dbReference type="OrthoDB" id="3559235at2759"/>
<protein>
    <submittedName>
        <fullName evidence="1">Uncharacterized protein</fullName>
    </submittedName>
</protein>
<evidence type="ECO:0000313" key="2">
    <source>
        <dbReference type="Proteomes" id="UP000005426"/>
    </source>
</evidence>
<gene>
    <name evidence="1" type="ORF">TRIATDRAFT_53291</name>
</gene>
<dbReference type="Proteomes" id="UP000005426">
    <property type="component" value="Unassembled WGS sequence"/>
</dbReference>
<keyword evidence="2" id="KW-1185">Reference proteome</keyword>
<proteinExistence type="predicted"/>
<comment type="caution">
    <text evidence="1">The sequence shown here is derived from an EMBL/GenBank/DDBJ whole genome shotgun (WGS) entry which is preliminary data.</text>
</comment>
<sequence>MKQTQITLEQIRYEKQLEPMQGQLDKALQQISLRVLETPVGLQGGHFVDLSVLNETNAMVGTIFKKSLVLVDFLKKEGKIGGKSKSFNIAAHEQSASQTPGSENVTGEYTRAIIQDNTAGDNMRTFFGNIGYEPGYTAAYTGTSKFVSNKMGKDAALFTGDIGGQAAVEMMKDMFKK</sequence>
<dbReference type="eggNOG" id="ENOG502T571">
    <property type="taxonomic scope" value="Eukaryota"/>
</dbReference>
<dbReference type="EMBL" id="ABDG02000018">
    <property type="protein sequence ID" value="EHK48744.1"/>
    <property type="molecule type" value="Genomic_DNA"/>
</dbReference>
<dbReference type="HOGENOM" id="CLU_1518062_0_0_1"/>
<reference evidence="1 2" key="1">
    <citation type="journal article" date="2011" name="Genome Biol.">
        <title>Comparative genome sequence analysis underscores mycoparasitism as the ancestral life style of Trichoderma.</title>
        <authorList>
            <person name="Kubicek C.P."/>
            <person name="Herrera-Estrella A."/>
            <person name="Seidl-Seiboth V."/>
            <person name="Martinez D.A."/>
            <person name="Druzhinina I.S."/>
            <person name="Thon M."/>
            <person name="Zeilinger S."/>
            <person name="Casas-Flores S."/>
            <person name="Horwitz B.A."/>
            <person name="Mukherjee P.K."/>
            <person name="Mukherjee M."/>
            <person name="Kredics L."/>
            <person name="Alcaraz L.D."/>
            <person name="Aerts A."/>
            <person name="Antal Z."/>
            <person name="Atanasova L."/>
            <person name="Cervantes-Badillo M.G."/>
            <person name="Challacombe J."/>
            <person name="Chertkov O."/>
            <person name="McCluskey K."/>
            <person name="Coulpier F."/>
            <person name="Deshpande N."/>
            <person name="von Doehren H."/>
            <person name="Ebbole D.J."/>
            <person name="Esquivel-Naranjo E.U."/>
            <person name="Fekete E."/>
            <person name="Flipphi M."/>
            <person name="Glaser F."/>
            <person name="Gomez-Rodriguez E.Y."/>
            <person name="Gruber S."/>
            <person name="Han C."/>
            <person name="Henrissat B."/>
            <person name="Hermosa R."/>
            <person name="Hernandez-Onate M."/>
            <person name="Karaffa L."/>
            <person name="Kosti I."/>
            <person name="Le Crom S."/>
            <person name="Lindquist E."/>
            <person name="Lucas S."/>
            <person name="Luebeck M."/>
            <person name="Luebeck P.S."/>
            <person name="Margeot A."/>
            <person name="Metz B."/>
            <person name="Misra M."/>
            <person name="Nevalainen H."/>
            <person name="Omann M."/>
            <person name="Packer N."/>
            <person name="Perrone G."/>
            <person name="Uresti-Rivera E.E."/>
            <person name="Salamov A."/>
            <person name="Schmoll M."/>
            <person name="Seiboth B."/>
            <person name="Shapiro H."/>
            <person name="Sukno S."/>
            <person name="Tamayo-Ramos J.A."/>
            <person name="Tisch D."/>
            <person name="Wiest A."/>
            <person name="Wilkinson H.H."/>
            <person name="Zhang M."/>
            <person name="Coutinho P.M."/>
            <person name="Kenerley C.M."/>
            <person name="Monte E."/>
            <person name="Baker S.E."/>
            <person name="Grigoriev I.V."/>
        </authorList>
    </citation>
    <scope>NUCLEOTIDE SEQUENCE [LARGE SCALE GENOMIC DNA]</scope>
    <source>
        <strain evidence="2">ATCC 20476 / IMI 206040</strain>
    </source>
</reference>
<name>G9NLI2_HYPAI</name>